<accession>A0A0E9QVU5</accession>
<reference evidence="1" key="2">
    <citation type="journal article" date="2015" name="Fish Shellfish Immunol.">
        <title>Early steps in the European eel (Anguilla anguilla)-Vibrio vulnificus interaction in the gills: Role of the RtxA13 toxin.</title>
        <authorList>
            <person name="Callol A."/>
            <person name="Pajuelo D."/>
            <person name="Ebbesson L."/>
            <person name="Teles M."/>
            <person name="MacKenzie S."/>
            <person name="Amaro C."/>
        </authorList>
    </citation>
    <scope>NUCLEOTIDE SEQUENCE</scope>
</reference>
<reference evidence="1" key="1">
    <citation type="submission" date="2014-11" db="EMBL/GenBank/DDBJ databases">
        <authorList>
            <person name="Amaro Gonzalez C."/>
        </authorList>
    </citation>
    <scope>NUCLEOTIDE SEQUENCE</scope>
</reference>
<dbReference type="AlphaFoldDB" id="A0A0E9QVU5"/>
<dbReference type="EMBL" id="GBXM01088222">
    <property type="protein sequence ID" value="JAH20355.1"/>
    <property type="molecule type" value="Transcribed_RNA"/>
</dbReference>
<protein>
    <submittedName>
        <fullName evidence="1">Uncharacterized protein</fullName>
    </submittedName>
</protein>
<evidence type="ECO:0000313" key="1">
    <source>
        <dbReference type="EMBL" id="JAH20355.1"/>
    </source>
</evidence>
<name>A0A0E9QVU5_ANGAN</name>
<sequence length="50" mass="6014">MAKICLCSIFLRKQTKTKKIKKHVLVCYKNLHFNPYFFPDPLVRAEEFPE</sequence>
<organism evidence="1">
    <name type="scientific">Anguilla anguilla</name>
    <name type="common">European freshwater eel</name>
    <name type="synonym">Muraena anguilla</name>
    <dbReference type="NCBI Taxonomy" id="7936"/>
    <lineage>
        <taxon>Eukaryota</taxon>
        <taxon>Metazoa</taxon>
        <taxon>Chordata</taxon>
        <taxon>Craniata</taxon>
        <taxon>Vertebrata</taxon>
        <taxon>Euteleostomi</taxon>
        <taxon>Actinopterygii</taxon>
        <taxon>Neopterygii</taxon>
        <taxon>Teleostei</taxon>
        <taxon>Anguilliformes</taxon>
        <taxon>Anguillidae</taxon>
        <taxon>Anguilla</taxon>
    </lineage>
</organism>
<proteinExistence type="predicted"/>